<evidence type="ECO:0000313" key="3">
    <source>
        <dbReference type="Proteomes" id="UP000184232"/>
    </source>
</evidence>
<dbReference type="InterPro" id="IPR010982">
    <property type="entry name" value="Lambda_DNA-bd_dom_sf"/>
</dbReference>
<dbReference type="EMBL" id="FQZH01000001">
    <property type="protein sequence ID" value="SHI46351.1"/>
    <property type="molecule type" value="Genomic_DNA"/>
</dbReference>
<accession>A0A1M6BC74</accession>
<keyword evidence="2" id="KW-0238">DNA-binding</keyword>
<reference evidence="2 3" key="1">
    <citation type="submission" date="2016-11" db="EMBL/GenBank/DDBJ databases">
        <authorList>
            <person name="Jaros S."/>
            <person name="Januszkiewicz K."/>
            <person name="Wedrychowicz H."/>
        </authorList>
    </citation>
    <scope>NUCLEOTIDE SEQUENCE [LARGE SCALE GENOMIC DNA]</scope>
    <source>
        <strain evidence="2 3">DSM 22807</strain>
    </source>
</reference>
<dbReference type="CDD" id="cd00093">
    <property type="entry name" value="HTH_XRE"/>
    <property type="match status" value="1"/>
</dbReference>
<dbReference type="AlphaFoldDB" id="A0A1M6BC74"/>
<dbReference type="Gene3D" id="1.10.260.40">
    <property type="entry name" value="lambda repressor-like DNA-binding domains"/>
    <property type="match status" value="1"/>
</dbReference>
<evidence type="ECO:0000313" key="2">
    <source>
        <dbReference type="EMBL" id="SHI46351.1"/>
    </source>
</evidence>
<organism evidence="2 3">
    <name type="scientific">Flavobacterium haoranii</name>
    <dbReference type="NCBI Taxonomy" id="683124"/>
    <lineage>
        <taxon>Bacteria</taxon>
        <taxon>Pseudomonadati</taxon>
        <taxon>Bacteroidota</taxon>
        <taxon>Flavobacteriia</taxon>
        <taxon>Flavobacteriales</taxon>
        <taxon>Flavobacteriaceae</taxon>
        <taxon>Flavobacterium</taxon>
    </lineage>
</organism>
<proteinExistence type="predicted"/>
<dbReference type="Proteomes" id="UP000184232">
    <property type="component" value="Unassembled WGS sequence"/>
</dbReference>
<dbReference type="InterPro" id="IPR001387">
    <property type="entry name" value="Cro/C1-type_HTH"/>
</dbReference>
<feature type="domain" description="HTH cro/C1-type" evidence="1">
    <location>
        <begin position="48"/>
        <end position="88"/>
    </location>
</feature>
<dbReference type="STRING" id="683124.SAMN05444337_0060"/>
<dbReference type="GO" id="GO:0003677">
    <property type="term" value="F:DNA binding"/>
    <property type="evidence" value="ECO:0007669"/>
    <property type="project" value="UniProtKB-KW"/>
</dbReference>
<dbReference type="Pfam" id="PF13443">
    <property type="entry name" value="HTH_26"/>
    <property type="match status" value="1"/>
</dbReference>
<evidence type="ECO:0000259" key="1">
    <source>
        <dbReference type="PROSITE" id="PS50943"/>
    </source>
</evidence>
<protein>
    <submittedName>
        <fullName evidence="2">Cro/C1-type HTH DNA-binding domain-containing protein</fullName>
    </submittedName>
</protein>
<gene>
    <name evidence="2" type="ORF">SAMN05444337_0060</name>
</gene>
<dbReference type="SUPFAM" id="SSF47413">
    <property type="entry name" value="lambda repressor-like DNA-binding domains"/>
    <property type="match status" value="1"/>
</dbReference>
<sequence>MTSCKSKKNNWVYFLCLMQSKIDKIEEEIVQKIFKLALEKFDGNNSLFARKSNCSEASIRRIYNGKQRMTLNMLLKLCDGLEIDLKELIEQI</sequence>
<name>A0A1M6BC74_9FLAO</name>
<keyword evidence="3" id="KW-1185">Reference proteome</keyword>
<dbReference type="PROSITE" id="PS50943">
    <property type="entry name" value="HTH_CROC1"/>
    <property type="match status" value="1"/>
</dbReference>